<name>A0A914EFX7_9BILA</name>
<protein>
    <submittedName>
        <fullName evidence="2">Uncharacterized protein</fullName>
    </submittedName>
</protein>
<dbReference type="WBParaSite" id="ACRNAN_scaffold7490.g32019.t1">
    <property type="protein sequence ID" value="ACRNAN_scaffold7490.g32019.t1"/>
    <property type="gene ID" value="ACRNAN_scaffold7490.g32019"/>
</dbReference>
<accession>A0A914EFX7</accession>
<reference evidence="2" key="1">
    <citation type="submission" date="2022-11" db="UniProtKB">
        <authorList>
            <consortium name="WormBaseParasite"/>
        </authorList>
    </citation>
    <scope>IDENTIFICATION</scope>
</reference>
<proteinExistence type="predicted"/>
<sequence>MHASLARTHSLTLSFVGVKCYIIDQQIRFKSVNSSTAESRDAPFKNHVVIETKSLFLQEHAIVAFYIDQILCDDM</sequence>
<organism evidence="1 2">
    <name type="scientific">Acrobeloides nanus</name>
    <dbReference type="NCBI Taxonomy" id="290746"/>
    <lineage>
        <taxon>Eukaryota</taxon>
        <taxon>Metazoa</taxon>
        <taxon>Ecdysozoa</taxon>
        <taxon>Nematoda</taxon>
        <taxon>Chromadorea</taxon>
        <taxon>Rhabditida</taxon>
        <taxon>Tylenchina</taxon>
        <taxon>Cephalobomorpha</taxon>
        <taxon>Cephaloboidea</taxon>
        <taxon>Cephalobidae</taxon>
        <taxon>Acrobeloides</taxon>
    </lineage>
</organism>
<dbReference type="AlphaFoldDB" id="A0A914EFX7"/>
<dbReference type="Proteomes" id="UP000887540">
    <property type="component" value="Unplaced"/>
</dbReference>
<keyword evidence="1" id="KW-1185">Reference proteome</keyword>
<evidence type="ECO:0000313" key="2">
    <source>
        <dbReference type="WBParaSite" id="ACRNAN_scaffold7490.g32019.t1"/>
    </source>
</evidence>
<evidence type="ECO:0000313" key="1">
    <source>
        <dbReference type="Proteomes" id="UP000887540"/>
    </source>
</evidence>